<evidence type="ECO:0000256" key="1">
    <source>
        <dbReference type="ARBA" id="ARBA00005495"/>
    </source>
</evidence>
<comment type="caution">
    <text evidence="5">The sequence shown here is derived from an EMBL/GenBank/DDBJ whole genome shotgun (WGS) entry which is preliminary data.</text>
</comment>
<proteinExistence type="inferred from homology"/>
<dbReference type="InterPro" id="IPR011057">
    <property type="entry name" value="Mss4-like_sf"/>
</dbReference>
<dbReference type="InterPro" id="IPR006913">
    <property type="entry name" value="CENP-V/GFA"/>
</dbReference>
<dbReference type="Proteomes" id="UP001596977">
    <property type="component" value="Unassembled WGS sequence"/>
</dbReference>
<keyword evidence="2" id="KW-0479">Metal-binding</keyword>
<dbReference type="PROSITE" id="PS51891">
    <property type="entry name" value="CENP_V_GFA"/>
    <property type="match status" value="1"/>
</dbReference>
<gene>
    <name evidence="5" type="ORF">ACFQ1E_00525</name>
</gene>
<reference evidence="6" key="1">
    <citation type="journal article" date="2019" name="Int. J. Syst. Evol. Microbiol.">
        <title>The Global Catalogue of Microorganisms (GCM) 10K type strain sequencing project: providing services to taxonomists for standard genome sequencing and annotation.</title>
        <authorList>
            <consortium name="The Broad Institute Genomics Platform"/>
            <consortium name="The Broad Institute Genome Sequencing Center for Infectious Disease"/>
            <person name="Wu L."/>
            <person name="Ma J."/>
        </authorList>
    </citation>
    <scope>NUCLEOTIDE SEQUENCE [LARGE SCALE GENOMIC DNA]</scope>
    <source>
        <strain evidence="6">CCUG 62982</strain>
    </source>
</reference>
<evidence type="ECO:0000256" key="3">
    <source>
        <dbReference type="ARBA" id="ARBA00022833"/>
    </source>
</evidence>
<evidence type="ECO:0000313" key="5">
    <source>
        <dbReference type="EMBL" id="MFD0944814.1"/>
    </source>
</evidence>
<evidence type="ECO:0000256" key="2">
    <source>
        <dbReference type="ARBA" id="ARBA00022723"/>
    </source>
</evidence>
<sequence length="139" mass="14861">MIALSCNCGAIRIETRKKPDFINACNCALCRKSGAFWGYFHPSEVTVTGAGSSFRRKDKADPAVDVHFCAACGSTTHFRLTGSALAKFGDTMMGVNMWLADEADLAGVELRFPDGRNWDGAGEFGHVRPAEVIGAVGAE</sequence>
<evidence type="ECO:0000259" key="4">
    <source>
        <dbReference type="PROSITE" id="PS51891"/>
    </source>
</evidence>
<protein>
    <submittedName>
        <fullName evidence="5">GFA family protein</fullName>
    </submittedName>
</protein>
<dbReference type="SUPFAM" id="SSF51316">
    <property type="entry name" value="Mss4-like"/>
    <property type="match status" value="1"/>
</dbReference>
<comment type="similarity">
    <text evidence="1">Belongs to the Gfa family.</text>
</comment>
<organism evidence="5 6">
    <name type="scientific">Sphingomonas canadensis</name>
    <dbReference type="NCBI Taxonomy" id="1219257"/>
    <lineage>
        <taxon>Bacteria</taxon>
        <taxon>Pseudomonadati</taxon>
        <taxon>Pseudomonadota</taxon>
        <taxon>Alphaproteobacteria</taxon>
        <taxon>Sphingomonadales</taxon>
        <taxon>Sphingomonadaceae</taxon>
        <taxon>Sphingomonas</taxon>
    </lineage>
</organism>
<dbReference type="EMBL" id="JBHTJG010000001">
    <property type="protein sequence ID" value="MFD0944814.1"/>
    <property type="molecule type" value="Genomic_DNA"/>
</dbReference>
<evidence type="ECO:0000313" key="6">
    <source>
        <dbReference type="Proteomes" id="UP001596977"/>
    </source>
</evidence>
<dbReference type="Gene3D" id="2.170.150.70">
    <property type="match status" value="1"/>
</dbReference>
<dbReference type="RefSeq" id="WP_264942902.1">
    <property type="nucleotide sequence ID" value="NZ_JAPDRA010000001.1"/>
</dbReference>
<keyword evidence="3" id="KW-0862">Zinc</keyword>
<dbReference type="Pfam" id="PF04828">
    <property type="entry name" value="GFA"/>
    <property type="match status" value="1"/>
</dbReference>
<feature type="domain" description="CENP-V/GFA" evidence="4">
    <location>
        <begin position="1"/>
        <end position="119"/>
    </location>
</feature>
<accession>A0ABW3H6A0</accession>
<name>A0ABW3H6A0_9SPHN</name>
<keyword evidence="6" id="KW-1185">Reference proteome</keyword>